<dbReference type="InterPro" id="IPR036415">
    <property type="entry name" value="Lamin_tail_dom_sf"/>
</dbReference>
<dbReference type="InterPro" id="IPR027372">
    <property type="entry name" value="Phytase-like_dom"/>
</dbReference>
<evidence type="ECO:0000313" key="3">
    <source>
        <dbReference type="Proteomes" id="UP000190037"/>
    </source>
</evidence>
<dbReference type="Proteomes" id="UP000190037">
    <property type="component" value="Unassembled WGS sequence"/>
</dbReference>
<dbReference type="Pfam" id="PF13449">
    <property type="entry name" value="Phytase-like"/>
    <property type="match status" value="1"/>
</dbReference>
<dbReference type="AlphaFoldDB" id="A0A1T3NRS4"/>
<feature type="domain" description="LTD" evidence="1">
    <location>
        <begin position="53"/>
        <end position="157"/>
    </location>
</feature>
<dbReference type="Gene3D" id="2.60.40.1260">
    <property type="entry name" value="Lamin Tail domain"/>
    <property type="match status" value="1"/>
</dbReference>
<dbReference type="STRING" id="159449.B4N89_35390"/>
<reference evidence="2 3" key="1">
    <citation type="submission" date="2017-03" db="EMBL/GenBank/DDBJ databases">
        <title>Draft genome sequence of Streptomyces scabrisporus NF3, endophyte isolated from Amphipterygium adstringens.</title>
        <authorList>
            <person name="Vazquez M."/>
            <person name="Ceapa C.D."/>
            <person name="Rodriguez Luna D."/>
            <person name="Sanchez Esquivel S."/>
        </authorList>
    </citation>
    <scope>NUCLEOTIDE SEQUENCE [LARGE SCALE GENOMIC DNA]</scope>
    <source>
        <strain evidence="2 3">NF3</strain>
    </source>
</reference>
<gene>
    <name evidence="2" type="ORF">B4N89_35390</name>
</gene>
<keyword evidence="3" id="KW-1185">Reference proteome</keyword>
<dbReference type="InterPro" id="IPR001322">
    <property type="entry name" value="Lamin_tail_dom"/>
</dbReference>
<dbReference type="Pfam" id="PF00932">
    <property type="entry name" value="LTD"/>
    <property type="match status" value="1"/>
</dbReference>
<dbReference type="EMBL" id="MWQN01000002">
    <property type="protein sequence ID" value="OPC79529.1"/>
    <property type="molecule type" value="Genomic_DNA"/>
</dbReference>
<proteinExistence type="predicted"/>
<comment type="caution">
    <text evidence="2">The sequence shown here is derived from an EMBL/GenBank/DDBJ whole genome shotgun (WGS) entry which is preliminary data.</text>
</comment>
<dbReference type="PROSITE" id="PS51841">
    <property type="entry name" value="LTD"/>
    <property type="match status" value="1"/>
</dbReference>
<organism evidence="2 3">
    <name type="scientific">Embleya scabrispora</name>
    <dbReference type="NCBI Taxonomy" id="159449"/>
    <lineage>
        <taxon>Bacteria</taxon>
        <taxon>Bacillati</taxon>
        <taxon>Actinomycetota</taxon>
        <taxon>Actinomycetes</taxon>
        <taxon>Kitasatosporales</taxon>
        <taxon>Streptomycetaceae</taxon>
        <taxon>Embleya</taxon>
    </lineage>
</organism>
<sequence>MLRSEGECAARRRSPSKGLAIVRKRLPGRVQLVVAALSFIALGLSGAPASAHARTQPQTPAAGQAAVRINEVESSDGTPGDWVELVNTGSAAADLSGWVVKDNDDAHAYPIAAGTSLPAGGYLALDVESSFGLGGSDSARLFGPGGTTLVDSYKWTTHATTTYGRCADGTGSFTTTAAPTKGAPNACPTSWATWPGGSTVTVADGSNVFGTNLSGLSFQDAGVLWAVKNGPGTLYRLVPDTGGKWRPDPTGGWASGKALNYRNGTGDPDAEGVTFTPDGLFVATERDNDDGNVSLPRIVRFDTSSTAGALNATAEWNLTADLPAVEANSGLEGITWIPDTFLTGHGFRDEHTGVAYDPAAYPDHGSGLFFVGLEANGTVYAYALDRTGGGYHRVAGFASGFPAVMELQFEPATGRLWAVCDNTCQGRSTTLGIDAQGRFAITARYNRPTGLSNHNNEGFAIAPQTACVSGRKPVVWADDDNDGGHALRAGTLNCTP</sequence>
<evidence type="ECO:0000313" key="2">
    <source>
        <dbReference type="EMBL" id="OPC79529.1"/>
    </source>
</evidence>
<accession>A0A1T3NRS4</accession>
<protein>
    <recommendedName>
        <fullName evidence="1">LTD domain-containing protein</fullName>
    </recommendedName>
</protein>
<name>A0A1T3NRS4_9ACTN</name>
<evidence type="ECO:0000259" key="1">
    <source>
        <dbReference type="PROSITE" id="PS51841"/>
    </source>
</evidence>
<dbReference type="OrthoDB" id="5380360at2"/>
<dbReference type="InterPro" id="IPR011041">
    <property type="entry name" value="Quinoprot_gluc/sorb_DH_b-prop"/>
</dbReference>
<dbReference type="SUPFAM" id="SSF74853">
    <property type="entry name" value="Lamin A/C globular tail domain"/>
    <property type="match status" value="1"/>
</dbReference>
<dbReference type="SUPFAM" id="SSF50952">
    <property type="entry name" value="Soluble quinoprotein glucose dehydrogenase"/>
    <property type="match status" value="1"/>
</dbReference>